<organism evidence="1 2">
    <name type="scientific">Enterococcus faecalis</name>
    <name type="common">Streptococcus faecalis</name>
    <dbReference type="NCBI Taxonomy" id="1351"/>
    <lineage>
        <taxon>Bacteria</taxon>
        <taxon>Bacillati</taxon>
        <taxon>Bacillota</taxon>
        <taxon>Bacilli</taxon>
        <taxon>Lactobacillales</taxon>
        <taxon>Enterococcaceae</taxon>
        <taxon>Enterococcus</taxon>
    </lineage>
</organism>
<dbReference type="RefSeq" id="WP_033625718.1">
    <property type="nucleotide sequence ID" value="NZ_CABGTJ010000007.1"/>
</dbReference>
<dbReference type="InterPro" id="IPR027994">
    <property type="entry name" value="WxL_dom"/>
</dbReference>
<dbReference type="EMBL" id="SIYF01000485">
    <property type="protein sequence ID" value="TKK66493.1"/>
    <property type="molecule type" value="Genomic_DNA"/>
</dbReference>
<sequence length="232" mass="24019">MKKKLFASLLVGSAVVGASLAPLSAQAVTTGNTPVQVEFEGGTLQDQGDDTGPIVDPDPTQPNTNFDLLAIPKIFDFSPVKIGEDVTAIRPISTAPKSIMVGDVRGTKEGWHVTGEVVGMSNGTDTLDGQITFGMTPYYAIFNESTSSYGGFNTLNGMNIANDPTAPSFNGASLKIGGGAAALINAPLGKGQGTWSGRLDNLTLNVTTPMQELKKGAYTGNVTWNLVAGPAI</sequence>
<protein>
    <submittedName>
        <fullName evidence="1">WxL domain-containing protein</fullName>
    </submittedName>
</protein>
<name>A0A4Q1YHM3_ENTFL</name>
<dbReference type="Pfam" id="PF13731">
    <property type="entry name" value="WxL"/>
    <property type="match status" value="1"/>
</dbReference>
<comment type="caution">
    <text evidence="1">The sequence shown here is derived from an EMBL/GenBank/DDBJ whole genome shotgun (WGS) entry which is preliminary data.</text>
</comment>
<gene>
    <name evidence="1" type="ORF">EY666_16135</name>
</gene>
<accession>A0A4Q1YHM3</accession>
<dbReference type="AlphaFoldDB" id="A0A4Q1YHM3"/>
<evidence type="ECO:0000313" key="2">
    <source>
        <dbReference type="Proteomes" id="UP000305511"/>
    </source>
</evidence>
<proteinExistence type="predicted"/>
<reference evidence="1 2" key="1">
    <citation type="submission" date="2019-02" db="EMBL/GenBank/DDBJ databases">
        <title>Bacteria dissemination in different level of health care in South Africa: the effectiveness of infections prevention and control.</title>
        <authorList>
            <person name="Shobo C."/>
            <person name="Amoako D.G."/>
            <person name="Allam M."/>
            <person name="Ismail A."/>
            <person name="Bester L.A."/>
            <person name="Essack S.Y."/>
        </authorList>
    </citation>
    <scope>NUCLEOTIDE SEQUENCE [LARGE SCALE GENOMIC DNA]</scope>
    <source>
        <strain evidence="1 2">2SIL2</strain>
    </source>
</reference>
<dbReference type="Proteomes" id="UP000305511">
    <property type="component" value="Unassembled WGS sequence"/>
</dbReference>
<evidence type="ECO:0000313" key="1">
    <source>
        <dbReference type="EMBL" id="TKK66493.1"/>
    </source>
</evidence>